<keyword evidence="1" id="KW-1133">Transmembrane helix</keyword>
<gene>
    <name evidence="2" type="ORF">ACFQS1_19365</name>
</gene>
<accession>A0ABW2HTJ3</accession>
<feature type="transmembrane region" description="Helical" evidence="1">
    <location>
        <begin position="60"/>
        <end position="78"/>
    </location>
</feature>
<evidence type="ECO:0008006" key="4">
    <source>
        <dbReference type="Google" id="ProtNLM"/>
    </source>
</evidence>
<proteinExistence type="predicted"/>
<evidence type="ECO:0000313" key="2">
    <source>
        <dbReference type="EMBL" id="MFC7276156.1"/>
    </source>
</evidence>
<name>A0ABW2HTJ3_9ACTN</name>
<sequence length="163" mass="18027">MTTSMLDRVVRWNLDLDGDLYGDERERYRWYEGIATASQLQAILIPWVAAIAVWPLGDDSVLPLALMLVAFWLPAVLSTIYVRARRVETAPRSWSAKRVLLTAVTAPPYGVFVAGAFYVHDPDNSTWIGAIVGGLIGGCISVVALVVKGRRVQRREALAKDED</sequence>
<organism evidence="2 3">
    <name type="scientific">Paractinoplanes rhizophilus</name>
    <dbReference type="NCBI Taxonomy" id="1416877"/>
    <lineage>
        <taxon>Bacteria</taxon>
        <taxon>Bacillati</taxon>
        <taxon>Actinomycetota</taxon>
        <taxon>Actinomycetes</taxon>
        <taxon>Micromonosporales</taxon>
        <taxon>Micromonosporaceae</taxon>
        <taxon>Paractinoplanes</taxon>
    </lineage>
</organism>
<keyword evidence="3" id="KW-1185">Reference proteome</keyword>
<dbReference type="RefSeq" id="WP_378970117.1">
    <property type="nucleotide sequence ID" value="NZ_JBHTBJ010000013.1"/>
</dbReference>
<dbReference type="Proteomes" id="UP001596548">
    <property type="component" value="Unassembled WGS sequence"/>
</dbReference>
<comment type="caution">
    <text evidence="2">The sequence shown here is derived from an EMBL/GenBank/DDBJ whole genome shotgun (WGS) entry which is preliminary data.</text>
</comment>
<feature type="transmembrane region" description="Helical" evidence="1">
    <location>
        <begin position="99"/>
        <end position="120"/>
    </location>
</feature>
<feature type="transmembrane region" description="Helical" evidence="1">
    <location>
        <begin position="126"/>
        <end position="147"/>
    </location>
</feature>
<keyword evidence="1" id="KW-0472">Membrane</keyword>
<reference evidence="3" key="1">
    <citation type="journal article" date="2019" name="Int. J. Syst. Evol. Microbiol.">
        <title>The Global Catalogue of Microorganisms (GCM) 10K type strain sequencing project: providing services to taxonomists for standard genome sequencing and annotation.</title>
        <authorList>
            <consortium name="The Broad Institute Genomics Platform"/>
            <consortium name="The Broad Institute Genome Sequencing Center for Infectious Disease"/>
            <person name="Wu L."/>
            <person name="Ma J."/>
        </authorList>
    </citation>
    <scope>NUCLEOTIDE SEQUENCE [LARGE SCALE GENOMIC DNA]</scope>
    <source>
        <strain evidence="3">XZYJT-10</strain>
    </source>
</reference>
<keyword evidence="1" id="KW-0812">Transmembrane</keyword>
<feature type="transmembrane region" description="Helical" evidence="1">
    <location>
        <begin position="34"/>
        <end position="54"/>
    </location>
</feature>
<evidence type="ECO:0000256" key="1">
    <source>
        <dbReference type="SAM" id="Phobius"/>
    </source>
</evidence>
<dbReference type="EMBL" id="JBHTBJ010000013">
    <property type="protein sequence ID" value="MFC7276156.1"/>
    <property type="molecule type" value="Genomic_DNA"/>
</dbReference>
<evidence type="ECO:0000313" key="3">
    <source>
        <dbReference type="Proteomes" id="UP001596548"/>
    </source>
</evidence>
<protein>
    <recommendedName>
        <fullName evidence="4">DUF2029 domain-containing protein</fullName>
    </recommendedName>
</protein>